<dbReference type="RefSeq" id="WP_409590340.1">
    <property type="nucleotide sequence ID" value="NZ_CAKMTZ010000137.1"/>
</dbReference>
<dbReference type="AlphaFoldDB" id="A0AAU9R029"/>
<name>A0AAU9R029_9VIBR</name>
<protein>
    <submittedName>
        <fullName evidence="2">ATPase</fullName>
    </submittedName>
</protein>
<evidence type="ECO:0000313" key="2">
    <source>
        <dbReference type="EMBL" id="CAH1603421.1"/>
    </source>
</evidence>
<sequence length="180" mass="21333">MMNKFKWILLLVTLPAFANIQCDHASWNDNLTQFSRLESNYNEHARLFNESLKEYNDSQMYSQTFSTDELSKLWRTPSNKNRLKKQLLESEEQREDFIEMSRAINALMHRSQTIADNWKRIVFYCQKEGAKSNEITANWYLTNTLEMQNDFRILAGKYLTLANQYGMEIDAINYARNSSE</sequence>
<comment type="caution">
    <text evidence="2">The sequence shown here is derived from an EMBL/GenBank/DDBJ whole genome shotgun (WGS) entry which is preliminary data.</text>
</comment>
<evidence type="ECO:0000313" key="3">
    <source>
        <dbReference type="Proteomes" id="UP001295462"/>
    </source>
</evidence>
<evidence type="ECO:0000256" key="1">
    <source>
        <dbReference type="SAM" id="SignalP"/>
    </source>
</evidence>
<organism evidence="2 3">
    <name type="scientific">Vibrio jasicida</name>
    <dbReference type="NCBI Taxonomy" id="766224"/>
    <lineage>
        <taxon>Bacteria</taxon>
        <taxon>Pseudomonadati</taxon>
        <taxon>Pseudomonadota</taxon>
        <taxon>Gammaproteobacteria</taxon>
        <taxon>Vibrionales</taxon>
        <taxon>Vibrionaceae</taxon>
        <taxon>Vibrio</taxon>
    </lineage>
</organism>
<gene>
    <name evidence="2" type="ORF">THF1A12_70140</name>
</gene>
<feature type="chain" id="PRO_5043560877" evidence="1">
    <location>
        <begin position="19"/>
        <end position="180"/>
    </location>
</feature>
<reference evidence="2" key="1">
    <citation type="submission" date="2022-01" db="EMBL/GenBank/DDBJ databases">
        <authorList>
            <person name="Lagorce A."/>
        </authorList>
    </citation>
    <scope>NUCLEOTIDE SEQUENCE</scope>
    <source>
        <strain evidence="2">Th15_F1_A12</strain>
    </source>
</reference>
<accession>A0AAU9R029</accession>
<proteinExistence type="predicted"/>
<feature type="signal peptide" evidence="1">
    <location>
        <begin position="1"/>
        <end position="18"/>
    </location>
</feature>
<dbReference type="Proteomes" id="UP001295462">
    <property type="component" value="Unassembled WGS sequence"/>
</dbReference>
<dbReference type="EMBL" id="CAKMUD010000127">
    <property type="protein sequence ID" value="CAH1603421.1"/>
    <property type="molecule type" value="Genomic_DNA"/>
</dbReference>
<keyword evidence="1" id="KW-0732">Signal</keyword>